<dbReference type="Proteomes" id="UP000632659">
    <property type="component" value="Unassembled WGS sequence"/>
</dbReference>
<gene>
    <name evidence="4" type="ORF">H8702_08980</name>
</gene>
<dbReference type="SUPFAM" id="SSF55166">
    <property type="entry name" value="Hedgehog/DD-peptidase"/>
    <property type="match status" value="1"/>
</dbReference>
<evidence type="ECO:0000259" key="3">
    <source>
        <dbReference type="Pfam" id="PF02557"/>
    </source>
</evidence>
<dbReference type="InterPro" id="IPR052179">
    <property type="entry name" value="DD-CPase-like"/>
</dbReference>
<feature type="region of interest" description="Disordered" evidence="1">
    <location>
        <begin position="50"/>
        <end position="73"/>
    </location>
</feature>
<evidence type="ECO:0000313" key="5">
    <source>
        <dbReference type="Proteomes" id="UP000632659"/>
    </source>
</evidence>
<dbReference type="OrthoDB" id="9792074at2"/>
<keyword evidence="2" id="KW-0812">Transmembrane</keyword>
<dbReference type="PANTHER" id="PTHR34385">
    <property type="entry name" value="D-ALANYL-D-ALANINE CARBOXYPEPTIDASE"/>
    <property type="match status" value="1"/>
</dbReference>
<accession>A0A8J6TRR5</accession>
<evidence type="ECO:0000256" key="1">
    <source>
        <dbReference type="SAM" id="MobiDB-lite"/>
    </source>
</evidence>
<name>A0A8J6TRR5_9FIRM</name>
<keyword evidence="2" id="KW-0472">Membrane</keyword>
<dbReference type="GO" id="GO:0008233">
    <property type="term" value="F:peptidase activity"/>
    <property type="evidence" value="ECO:0007669"/>
    <property type="project" value="InterPro"/>
</dbReference>
<feature type="transmembrane region" description="Helical" evidence="2">
    <location>
        <begin position="7"/>
        <end position="26"/>
    </location>
</feature>
<keyword evidence="2" id="KW-1133">Transmembrane helix</keyword>
<dbReference type="InterPro" id="IPR003709">
    <property type="entry name" value="VanY-like_core_dom"/>
</dbReference>
<dbReference type="EMBL" id="JACRTL010000004">
    <property type="protein sequence ID" value="MBC8611246.1"/>
    <property type="molecule type" value="Genomic_DNA"/>
</dbReference>
<reference evidence="4" key="1">
    <citation type="submission" date="2020-08" db="EMBL/GenBank/DDBJ databases">
        <title>Genome public.</title>
        <authorList>
            <person name="Liu C."/>
            <person name="Sun Q."/>
        </authorList>
    </citation>
    <scope>NUCLEOTIDE SEQUENCE</scope>
    <source>
        <strain evidence="4">NSJ-15</strain>
    </source>
</reference>
<feature type="domain" description="D-alanyl-D-alanine carboxypeptidase-like core" evidence="3">
    <location>
        <begin position="106"/>
        <end position="241"/>
    </location>
</feature>
<dbReference type="AlphaFoldDB" id="A0A8J6TRR5"/>
<organism evidence="4 5">
    <name type="scientific">Massiliimalia timonensis</name>
    <dbReference type="NCBI Taxonomy" id="1987501"/>
    <lineage>
        <taxon>Bacteria</taxon>
        <taxon>Bacillati</taxon>
        <taxon>Bacillota</taxon>
        <taxon>Clostridia</taxon>
        <taxon>Eubacteriales</taxon>
        <taxon>Oscillospiraceae</taxon>
        <taxon>Massiliimalia</taxon>
    </lineage>
</organism>
<dbReference type="CDD" id="cd14852">
    <property type="entry name" value="LD-carboxypeptidase"/>
    <property type="match status" value="1"/>
</dbReference>
<proteinExistence type="predicted"/>
<dbReference type="Gene3D" id="3.30.1380.10">
    <property type="match status" value="1"/>
</dbReference>
<keyword evidence="5" id="KW-1185">Reference proteome</keyword>
<dbReference type="PANTHER" id="PTHR34385:SF1">
    <property type="entry name" value="PEPTIDOGLYCAN L-ALANYL-D-GLUTAMATE ENDOPEPTIDASE CWLK"/>
    <property type="match status" value="1"/>
</dbReference>
<dbReference type="Pfam" id="PF02557">
    <property type="entry name" value="VanY"/>
    <property type="match status" value="1"/>
</dbReference>
<comment type="caution">
    <text evidence="4">The sequence shown here is derived from an EMBL/GenBank/DDBJ whole genome shotgun (WGS) entry which is preliminary data.</text>
</comment>
<sequence>MNRKVHFILLEMIVVVFFILLSAVLLNPDLETGLHASTVSESNSYFFLSSSSQPESSEKPPESSSQDTSPAPNISDWKLILANDRHPLEAEYIDSIKTKELPNGLSVDERIYEPLERMLNDAEQLGYHLVVCSAYRSYDKQVDLFNNRVQRYREQGDTQEQAYNKAKTSVALPGASEHHTGLAVDIVADGYQNLDDSMMSRPEIEWLYAHCQDYGFIVRYPDGKSDITGIIHEPWHYRYVGVENARKIMSQGICLEEYLGMVS</sequence>
<dbReference type="InterPro" id="IPR058193">
    <property type="entry name" value="VanY/YodJ_core_dom"/>
</dbReference>
<dbReference type="InterPro" id="IPR009045">
    <property type="entry name" value="Zn_M74/Hedgehog-like"/>
</dbReference>
<evidence type="ECO:0000313" key="4">
    <source>
        <dbReference type="EMBL" id="MBC8611246.1"/>
    </source>
</evidence>
<dbReference type="GO" id="GO:0006508">
    <property type="term" value="P:proteolysis"/>
    <property type="evidence" value="ECO:0007669"/>
    <property type="project" value="InterPro"/>
</dbReference>
<protein>
    <submittedName>
        <fullName evidence="4">M15 family metallopeptidase</fullName>
    </submittedName>
</protein>
<evidence type="ECO:0000256" key="2">
    <source>
        <dbReference type="SAM" id="Phobius"/>
    </source>
</evidence>
<dbReference type="RefSeq" id="WP_158662626.1">
    <property type="nucleotide sequence ID" value="NZ_FYDD01000003.1"/>
</dbReference>